<evidence type="ECO:0000313" key="5">
    <source>
        <dbReference type="Proteomes" id="UP000054053"/>
    </source>
</evidence>
<dbReference type="EMBL" id="BBTG02000035">
    <property type="protein sequence ID" value="GAO16358.1"/>
    <property type="molecule type" value="Genomic_DNA"/>
</dbReference>
<gene>
    <name evidence="3" type="ORF">UV8b_00286</name>
    <name evidence="2" type="ORF">UVI_02049860</name>
</gene>
<feature type="compositionally biased region" description="Low complexity" evidence="1">
    <location>
        <begin position="152"/>
        <end position="166"/>
    </location>
</feature>
<evidence type="ECO:0000256" key="1">
    <source>
        <dbReference type="SAM" id="MobiDB-lite"/>
    </source>
</evidence>
<feature type="region of interest" description="Disordered" evidence="1">
    <location>
        <begin position="30"/>
        <end position="168"/>
    </location>
</feature>
<evidence type="ECO:0000313" key="4">
    <source>
        <dbReference type="Proteomes" id="UP000027002"/>
    </source>
</evidence>
<evidence type="ECO:0000313" key="3">
    <source>
        <dbReference type="EMBL" id="QUC16045.1"/>
    </source>
</evidence>
<dbReference type="EMBL" id="CP072753">
    <property type="protein sequence ID" value="QUC16045.1"/>
    <property type="molecule type" value="Genomic_DNA"/>
</dbReference>
<keyword evidence="4" id="KW-1185">Reference proteome</keyword>
<sequence length="223" mass="22996">MPTLRPLARHPAWIRPASCIWSADSFASVPYSQTSQSEPPTFITQPTKALRSSRVSQASSSSSSSTTTLAPLSAGPDASEPRRETCPGCGDARRSSGACVPGWKPPSPVPSRRSDRPSADGGRPPHAGAGFRSEASAGPVAFDGGNGGGSAGTAAAPGKPKPGGVPRWRNSLADLKAAWPTGRAGKEEAGAFAARTELPHTLCVVIPGAELFEEDLMSLLSRR</sequence>
<organism evidence="2 5">
    <name type="scientific">Ustilaginoidea virens</name>
    <name type="common">Rice false smut fungus</name>
    <name type="synonym">Villosiclava virens</name>
    <dbReference type="NCBI Taxonomy" id="1159556"/>
    <lineage>
        <taxon>Eukaryota</taxon>
        <taxon>Fungi</taxon>
        <taxon>Dikarya</taxon>
        <taxon>Ascomycota</taxon>
        <taxon>Pezizomycotina</taxon>
        <taxon>Sordariomycetes</taxon>
        <taxon>Hypocreomycetidae</taxon>
        <taxon>Hypocreales</taxon>
        <taxon>Clavicipitaceae</taxon>
        <taxon>Ustilaginoidea</taxon>
    </lineage>
</organism>
<protein>
    <submittedName>
        <fullName evidence="2">Uncharacterized protein</fullName>
    </submittedName>
</protein>
<reference evidence="3" key="3">
    <citation type="submission" date="2020-03" db="EMBL/GenBank/DDBJ databases">
        <title>A mixture of massive structural variations and highly conserved coding sequences in Ustilaginoidea virens genome.</title>
        <authorList>
            <person name="Zhang K."/>
            <person name="Zhao Z."/>
            <person name="Zhang Z."/>
            <person name="Li Y."/>
            <person name="Hsiang T."/>
            <person name="Sun W."/>
        </authorList>
    </citation>
    <scope>NUCLEOTIDE SEQUENCE</scope>
    <source>
        <strain evidence="3">UV-8b</strain>
    </source>
</reference>
<accession>A0A1B5L1P7</accession>
<dbReference type="Proteomes" id="UP000054053">
    <property type="component" value="Unassembled WGS sequence"/>
</dbReference>
<proteinExistence type="predicted"/>
<dbReference type="KEGG" id="uvi:66061064"/>
<feature type="compositionally biased region" description="Low complexity" evidence="1">
    <location>
        <begin position="49"/>
        <end position="74"/>
    </location>
</feature>
<dbReference type="Proteomes" id="UP000027002">
    <property type="component" value="Chromosome 1"/>
</dbReference>
<name>A0A1B5L1P7_USTVR</name>
<evidence type="ECO:0000313" key="2">
    <source>
        <dbReference type="EMBL" id="GAO16358.1"/>
    </source>
</evidence>
<reference evidence="2" key="1">
    <citation type="journal article" date="2016" name="Genome Announc.">
        <title>Genome Sequence of Ustilaginoidea virens IPU010, a Rice Pathogenic Fungus Causing False Smut.</title>
        <authorList>
            <person name="Kumagai T."/>
            <person name="Ishii T."/>
            <person name="Terai G."/>
            <person name="Umemura M."/>
            <person name="Machida M."/>
            <person name="Asai K."/>
        </authorList>
    </citation>
    <scope>NUCLEOTIDE SEQUENCE [LARGE SCALE GENOMIC DNA]</scope>
    <source>
        <strain evidence="2">IPU010</strain>
    </source>
</reference>
<reference evidence="5" key="2">
    <citation type="journal article" date="2016" name="Genome Announc.">
        <title>Genome sequence of Ustilaginoidea virens IPU010, a rice pathogenic fungus causing false smut.</title>
        <authorList>
            <person name="Kumagai T."/>
            <person name="Ishii T."/>
            <person name="Terai G."/>
            <person name="Umemura M."/>
            <person name="Machida M."/>
            <person name="Asai K."/>
        </authorList>
    </citation>
    <scope>NUCLEOTIDE SEQUENCE [LARGE SCALE GENOMIC DNA]</scope>
    <source>
        <strain evidence="5">IPU010</strain>
    </source>
</reference>
<feature type="compositionally biased region" description="Polar residues" evidence="1">
    <location>
        <begin position="30"/>
        <end position="47"/>
    </location>
</feature>
<dbReference type="RefSeq" id="XP_042993718.1">
    <property type="nucleotide sequence ID" value="XM_043137784.1"/>
</dbReference>
<dbReference type="GeneID" id="66061064"/>
<dbReference type="AlphaFoldDB" id="A0A1B5L1P7"/>